<dbReference type="Pfam" id="PF00857">
    <property type="entry name" value="Isochorismatase"/>
    <property type="match status" value="1"/>
</dbReference>
<sequence length="208" mass="22619">MTALPADVALLVIDLQPDFMPGGTLACEQGDALVAPIADLLAQRRYRTVVAAQDWRPADHASFASQHPGHLPFEAILLHAQPQTLWPDHCMQGSAGAQLHPGVDWNVADLVLRKATRQQVDSYSAFRENHGPAGDRPPTGLAGRLHERRIREVHVCGLARDYCVLWSAQDAVKSGFRVTFLWELTRPVTAANDALVREALGKAGIAIG</sequence>
<comment type="pathway">
    <text evidence="5">Cofactor biosynthesis; nicotinate biosynthesis; nicotinate from nicotinamide: step 1/1.</text>
</comment>
<evidence type="ECO:0000256" key="5">
    <source>
        <dbReference type="ARBA" id="ARBA00037900"/>
    </source>
</evidence>
<feature type="domain" description="Isochorismatase-like" evidence="8">
    <location>
        <begin position="9"/>
        <end position="181"/>
    </location>
</feature>
<accession>A0A7V8FE46</accession>
<comment type="similarity">
    <text evidence="1">Belongs to the isochorismatase family.</text>
</comment>
<evidence type="ECO:0000256" key="7">
    <source>
        <dbReference type="ARBA" id="ARBA00043224"/>
    </source>
</evidence>
<dbReference type="InterPro" id="IPR036380">
    <property type="entry name" value="Isochorismatase-like_sf"/>
</dbReference>
<dbReference type="GO" id="GO:0008936">
    <property type="term" value="F:nicotinamidase activity"/>
    <property type="evidence" value="ECO:0007669"/>
    <property type="project" value="UniProtKB-EC"/>
</dbReference>
<dbReference type="GO" id="GO:0019363">
    <property type="term" value="P:pyridine nucleotide biosynthetic process"/>
    <property type="evidence" value="ECO:0007669"/>
    <property type="project" value="UniProtKB-KW"/>
</dbReference>
<evidence type="ECO:0000256" key="4">
    <source>
        <dbReference type="ARBA" id="ARBA00022801"/>
    </source>
</evidence>
<evidence type="ECO:0000313" key="10">
    <source>
        <dbReference type="Proteomes" id="UP000487117"/>
    </source>
</evidence>
<keyword evidence="3" id="KW-0479">Metal-binding</keyword>
<dbReference type="Proteomes" id="UP000487117">
    <property type="component" value="Unassembled WGS sequence"/>
</dbReference>
<keyword evidence="4" id="KW-0378">Hydrolase</keyword>
<dbReference type="PANTHER" id="PTHR11080">
    <property type="entry name" value="PYRAZINAMIDASE/NICOTINAMIDASE"/>
    <property type="match status" value="1"/>
</dbReference>
<protein>
    <recommendedName>
        <fullName evidence="6">nicotinamidase</fullName>
        <ecNumber evidence="6">3.5.1.19</ecNumber>
    </recommendedName>
    <alternativeName>
        <fullName evidence="7">Nicotinamide deamidase</fullName>
    </alternativeName>
</protein>
<evidence type="ECO:0000256" key="6">
    <source>
        <dbReference type="ARBA" id="ARBA00039017"/>
    </source>
</evidence>
<reference evidence="10" key="1">
    <citation type="journal article" date="2020" name="MBio">
        <title>Horizontal gene transfer to a defensive symbiont with a reduced genome amongst a multipartite beetle microbiome.</title>
        <authorList>
            <person name="Waterworth S.C."/>
            <person name="Florez L.V."/>
            <person name="Rees E.R."/>
            <person name="Hertweck C."/>
            <person name="Kaltenpoth M."/>
            <person name="Kwan J.C."/>
        </authorList>
    </citation>
    <scope>NUCLEOTIDE SEQUENCE [LARGE SCALE GENOMIC DNA]</scope>
</reference>
<dbReference type="InterPro" id="IPR000868">
    <property type="entry name" value="Isochorismatase-like_dom"/>
</dbReference>
<dbReference type="EC" id="3.5.1.19" evidence="6"/>
<evidence type="ECO:0000256" key="2">
    <source>
        <dbReference type="ARBA" id="ARBA00022642"/>
    </source>
</evidence>
<dbReference type="CDD" id="cd01011">
    <property type="entry name" value="nicotinamidase"/>
    <property type="match status" value="1"/>
</dbReference>
<keyword evidence="2" id="KW-0662">Pyridine nucleotide biosynthesis</keyword>
<name>A0A7V8FE46_STEMA</name>
<organism evidence="9 10">
    <name type="scientific">Stenotrophomonas maltophilia</name>
    <name type="common">Pseudomonas maltophilia</name>
    <name type="synonym">Xanthomonas maltophilia</name>
    <dbReference type="NCBI Taxonomy" id="40324"/>
    <lineage>
        <taxon>Bacteria</taxon>
        <taxon>Pseudomonadati</taxon>
        <taxon>Pseudomonadota</taxon>
        <taxon>Gammaproteobacteria</taxon>
        <taxon>Lysobacterales</taxon>
        <taxon>Lysobacteraceae</taxon>
        <taxon>Stenotrophomonas</taxon>
        <taxon>Stenotrophomonas maltophilia group</taxon>
    </lineage>
</organism>
<dbReference type="AlphaFoldDB" id="A0A7V8FE46"/>
<dbReference type="InterPro" id="IPR052347">
    <property type="entry name" value="Isochorismatase_Nicotinamidase"/>
</dbReference>
<dbReference type="EMBL" id="WNDS01000005">
    <property type="protein sequence ID" value="KAF1013485.1"/>
    <property type="molecule type" value="Genomic_DNA"/>
</dbReference>
<evidence type="ECO:0000256" key="1">
    <source>
        <dbReference type="ARBA" id="ARBA00006336"/>
    </source>
</evidence>
<evidence type="ECO:0000256" key="3">
    <source>
        <dbReference type="ARBA" id="ARBA00022723"/>
    </source>
</evidence>
<evidence type="ECO:0000259" key="8">
    <source>
        <dbReference type="Pfam" id="PF00857"/>
    </source>
</evidence>
<comment type="caution">
    <text evidence="9">The sequence shown here is derived from an EMBL/GenBank/DDBJ whole genome shotgun (WGS) entry which is preliminary data.</text>
</comment>
<evidence type="ECO:0000313" key="9">
    <source>
        <dbReference type="EMBL" id="KAF1013485.1"/>
    </source>
</evidence>
<dbReference type="PANTHER" id="PTHR11080:SF2">
    <property type="entry name" value="LD05707P"/>
    <property type="match status" value="1"/>
</dbReference>
<dbReference type="Gene3D" id="3.40.50.850">
    <property type="entry name" value="Isochorismatase-like"/>
    <property type="match status" value="1"/>
</dbReference>
<dbReference type="GO" id="GO:0046872">
    <property type="term" value="F:metal ion binding"/>
    <property type="evidence" value="ECO:0007669"/>
    <property type="project" value="UniProtKB-KW"/>
</dbReference>
<gene>
    <name evidence="9" type="primary">pncA</name>
    <name evidence="9" type="ORF">GAK31_03634</name>
</gene>
<proteinExistence type="inferred from homology"/>
<dbReference type="SUPFAM" id="SSF52499">
    <property type="entry name" value="Isochorismatase-like hydrolases"/>
    <property type="match status" value="1"/>
</dbReference>